<dbReference type="AlphaFoldDB" id="A0ABD3R0M7"/>
<evidence type="ECO:0000313" key="4">
    <source>
        <dbReference type="Proteomes" id="UP001530315"/>
    </source>
</evidence>
<feature type="compositionally biased region" description="Low complexity" evidence="2">
    <location>
        <begin position="293"/>
        <end position="307"/>
    </location>
</feature>
<evidence type="ECO:0000256" key="1">
    <source>
        <dbReference type="ARBA" id="ARBA00023004"/>
    </source>
</evidence>
<evidence type="ECO:0000256" key="2">
    <source>
        <dbReference type="SAM" id="MobiDB-lite"/>
    </source>
</evidence>
<dbReference type="Gene3D" id="3.40.1060.10">
    <property type="entry name" value="Aconitase, Domain 2"/>
    <property type="match status" value="1"/>
</dbReference>
<feature type="region of interest" description="Disordered" evidence="2">
    <location>
        <begin position="106"/>
        <end position="136"/>
    </location>
</feature>
<protein>
    <submittedName>
        <fullName evidence="3">Uncharacterized protein</fullName>
    </submittedName>
</protein>
<organism evidence="3 4">
    <name type="scientific">Stephanodiscus triporus</name>
    <dbReference type="NCBI Taxonomy" id="2934178"/>
    <lineage>
        <taxon>Eukaryota</taxon>
        <taxon>Sar</taxon>
        <taxon>Stramenopiles</taxon>
        <taxon>Ochrophyta</taxon>
        <taxon>Bacillariophyta</taxon>
        <taxon>Coscinodiscophyceae</taxon>
        <taxon>Thalassiosirophycidae</taxon>
        <taxon>Stephanodiscales</taxon>
        <taxon>Stephanodiscaceae</taxon>
        <taxon>Stephanodiscus</taxon>
    </lineage>
</organism>
<feature type="region of interest" description="Disordered" evidence="2">
    <location>
        <begin position="291"/>
        <end position="315"/>
    </location>
</feature>
<dbReference type="Proteomes" id="UP001530315">
    <property type="component" value="Unassembled WGS sequence"/>
</dbReference>
<name>A0ABD3R0M7_9STRA</name>
<dbReference type="Gene3D" id="3.30.499.10">
    <property type="entry name" value="Aconitase, domain 3"/>
    <property type="match status" value="1"/>
</dbReference>
<dbReference type="InterPro" id="IPR015931">
    <property type="entry name" value="Acnase/IPM_dHydase_lsu_aba_1/3"/>
</dbReference>
<accession>A0ABD3R0M7</accession>
<reference evidence="3 4" key="1">
    <citation type="submission" date="2024-10" db="EMBL/GenBank/DDBJ databases">
        <title>Updated reference genomes for cyclostephanoid diatoms.</title>
        <authorList>
            <person name="Roberts W.R."/>
            <person name="Alverson A.J."/>
        </authorList>
    </citation>
    <scope>NUCLEOTIDE SEQUENCE [LARGE SCALE GENOMIC DNA]</scope>
    <source>
        <strain evidence="3 4">AJA276-08</strain>
    </source>
</reference>
<feature type="region of interest" description="Disordered" evidence="2">
    <location>
        <begin position="335"/>
        <end position="356"/>
    </location>
</feature>
<dbReference type="EMBL" id="JALLAZ020000002">
    <property type="protein sequence ID" value="KAL3805993.1"/>
    <property type="molecule type" value="Genomic_DNA"/>
</dbReference>
<keyword evidence="4" id="KW-1185">Reference proteome</keyword>
<dbReference type="InterPro" id="IPR015932">
    <property type="entry name" value="Aconitase_dom2"/>
</dbReference>
<gene>
    <name evidence="3" type="ORF">ACHAW5_002350</name>
</gene>
<comment type="caution">
    <text evidence="3">The sequence shown here is derived from an EMBL/GenBank/DDBJ whole genome shotgun (WGS) entry which is preliminary data.</text>
</comment>
<proteinExistence type="predicted"/>
<sequence>MTTIEWSYRILLQHQRESIVAMSIRKRTNPFRSQNRANFPPLDEFFDDQQSSGLDAVNISAISLDHSSQSRVGPCKELNFSVDMSIGGKAEMAQHRYQVHKYGIEGSSQSELQDDDRSLSPSKGPRLNSSTGDDWDRLMDDNFSNVSFTSTAIESAKSKCKAVTMGCHTPSPDQSSDDDSGSSFFNKSAVNSLITPEKNMYKRGDENEVEWGVTLSRGIQGLGESSVSTNGSSPDIDFGKMFDAALRFHEEFNERSFVYFEQESADDQSTDKDDGKVKRSFVSFAADTSFATSNSRHPSSSSVNQQDESSETKPVNEISIGLDFLQASRIHKRNINVSSGAKSKRGSGLPPTPTTLKQTIDTNFGVSLIFRGDQSSPDFSIHADKSEVSSLASSAYPTPQTSPFVNETTSLPSVGCQAKTVSRLFGFSPISSLDAQKVLKEPKSLPFGKTPVTATVPFDESVDSVPGCDDGGGVGDESLLHSVPFDENPPHNLGDAEGLTYFTTGHRTKRILFGEEYDKVSPLGIDSVHDSNFGFVQKKSLDLCCTPTTVKSEESYVENSLSISMSAGGCLLPSFHTFGSNAAFRMNSYVAADDKPARHKTNCAISVDPENHSLAHNMVGETCSVAGNPSDGYYDPVMTTMEIQDTKVYTTPQEMQSLACLGFSANVVMQSLCHTVAYLKPVDVVAGSSVCHNNVEFRTAGRQRGVRLSRLSKLKELGLEHKLKRSTSEEYECGDCSF</sequence>
<keyword evidence="1" id="KW-0408">Iron</keyword>
<evidence type="ECO:0000313" key="3">
    <source>
        <dbReference type="EMBL" id="KAL3805993.1"/>
    </source>
</evidence>